<evidence type="ECO:0000313" key="2">
    <source>
        <dbReference type="Proteomes" id="UP001302602"/>
    </source>
</evidence>
<sequence length="69" mass="7414">MPRSVCEPESGKGTSTACDSSLAYCNIAAVVLLTSIKQAAAAKFPAQRKRASKRYRIHDLSVDVGMAER</sequence>
<protein>
    <submittedName>
        <fullName evidence="1">Uncharacterized protein</fullName>
    </submittedName>
</protein>
<dbReference type="Proteomes" id="UP001302602">
    <property type="component" value="Unassembled WGS sequence"/>
</dbReference>
<comment type="caution">
    <text evidence="1">The sequence shown here is derived from an EMBL/GenBank/DDBJ whole genome shotgun (WGS) entry which is preliminary data.</text>
</comment>
<dbReference type="AlphaFoldDB" id="A0AAN6TS44"/>
<keyword evidence="2" id="KW-1185">Reference proteome</keyword>
<organism evidence="1 2">
    <name type="scientific">Parathielavia appendiculata</name>
    <dbReference type="NCBI Taxonomy" id="2587402"/>
    <lineage>
        <taxon>Eukaryota</taxon>
        <taxon>Fungi</taxon>
        <taxon>Dikarya</taxon>
        <taxon>Ascomycota</taxon>
        <taxon>Pezizomycotina</taxon>
        <taxon>Sordariomycetes</taxon>
        <taxon>Sordariomycetidae</taxon>
        <taxon>Sordariales</taxon>
        <taxon>Chaetomiaceae</taxon>
        <taxon>Parathielavia</taxon>
    </lineage>
</organism>
<accession>A0AAN6TS44</accession>
<reference evidence="1" key="1">
    <citation type="journal article" date="2023" name="Mol. Phylogenet. Evol.">
        <title>Genome-scale phylogeny and comparative genomics of the fungal order Sordariales.</title>
        <authorList>
            <person name="Hensen N."/>
            <person name="Bonometti L."/>
            <person name="Westerberg I."/>
            <person name="Brannstrom I.O."/>
            <person name="Guillou S."/>
            <person name="Cros-Aarteil S."/>
            <person name="Calhoun S."/>
            <person name="Haridas S."/>
            <person name="Kuo A."/>
            <person name="Mondo S."/>
            <person name="Pangilinan J."/>
            <person name="Riley R."/>
            <person name="LaButti K."/>
            <person name="Andreopoulos B."/>
            <person name="Lipzen A."/>
            <person name="Chen C."/>
            <person name="Yan M."/>
            <person name="Daum C."/>
            <person name="Ng V."/>
            <person name="Clum A."/>
            <person name="Steindorff A."/>
            <person name="Ohm R.A."/>
            <person name="Martin F."/>
            <person name="Silar P."/>
            <person name="Natvig D.O."/>
            <person name="Lalanne C."/>
            <person name="Gautier V."/>
            <person name="Ament-Velasquez S.L."/>
            <person name="Kruys A."/>
            <person name="Hutchinson M.I."/>
            <person name="Powell A.J."/>
            <person name="Barry K."/>
            <person name="Miller A.N."/>
            <person name="Grigoriev I.V."/>
            <person name="Debuchy R."/>
            <person name="Gladieux P."/>
            <person name="Hiltunen Thoren M."/>
            <person name="Johannesson H."/>
        </authorList>
    </citation>
    <scope>NUCLEOTIDE SEQUENCE</scope>
    <source>
        <strain evidence="1">CBS 731.68</strain>
    </source>
</reference>
<evidence type="ECO:0000313" key="1">
    <source>
        <dbReference type="EMBL" id="KAK4119613.1"/>
    </source>
</evidence>
<gene>
    <name evidence="1" type="ORF">N657DRAFT_649933</name>
</gene>
<dbReference type="RefSeq" id="XP_062643386.1">
    <property type="nucleotide sequence ID" value="XM_062793828.1"/>
</dbReference>
<dbReference type="GeneID" id="87830597"/>
<dbReference type="EMBL" id="MU853246">
    <property type="protein sequence ID" value="KAK4119613.1"/>
    <property type="molecule type" value="Genomic_DNA"/>
</dbReference>
<name>A0AAN6TS44_9PEZI</name>
<proteinExistence type="predicted"/>
<reference evidence="1" key="2">
    <citation type="submission" date="2023-05" db="EMBL/GenBank/DDBJ databases">
        <authorList>
            <consortium name="Lawrence Berkeley National Laboratory"/>
            <person name="Steindorff A."/>
            <person name="Hensen N."/>
            <person name="Bonometti L."/>
            <person name="Westerberg I."/>
            <person name="Brannstrom I.O."/>
            <person name="Guillou S."/>
            <person name="Cros-Aarteil S."/>
            <person name="Calhoun S."/>
            <person name="Haridas S."/>
            <person name="Kuo A."/>
            <person name="Mondo S."/>
            <person name="Pangilinan J."/>
            <person name="Riley R."/>
            <person name="Labutti K."/>
            <person name="Andreopoulos B."/>
            <person name="Lipzen A."/>
            <person name="Chen C."/>
            <person name="Yanf M."/>
            <person name="Daum C."/>
            <person name="Ng V."/>
            <person name="Clum A."/>
            <person name="Ohm R."/>
            <person name="Martin F."/>
            <person name="Silar P."/>
            <person name="Natvig D."/>
            <person name="Lalanne C."/>
            <person name="Gautier V."/>
            <person name="Ament-Velasquez S.L."/>
            <person name="Kruys A."/>
            <person name="Hutchinson M.I."/>
            <person name="Powell A.J."/>
            <person name="Barry K."/>
            <person name="Miller A.N."/>
            <person name="Grigoriev I.V."/>
            <person name="Debuchy R."/>
            <person name="Gladieux P."/>
            <person name="Thoren M.H."/>
            <person name="Johannesson H."/>
        </authorList>
    </citation>
    <scope>NUCLEOTIDE SEQUENCE</scope>
    <source>
        <strain evidence="1">CBS 731.68</strain>
    </source>
</reference>